<evidence type="ECO:0000259" key="2">
    <source>
        <dbReference type="Pfam" id="PF14420"/>
    </source>
</evidence>
<dbReference type="EMBL" id="JAUDZG010000001">
    <property type="protein sequence ID" value="KAK3309515.1"/>
    <property type="molecule type" value="Genomic_DNA"/>
</dbReference>
<evidence type="ECO:0000313" key="5">
    <source>
        <dbReference type="EMBL" id="KAK3309515.1"/>
    </source>
</evidence>
<dbReference type="GeneID" id="87886116"/>
<dbReference type="PANTHER" id="PTHR38788">
    <property type="entry name" value="CLR5 DOMAIN-CONTAINING PROTEIN"/>
    <property type="match status" value="1"/>
</dbReference>
<organism evidence="5 6">
    <name type="scientific">Chaetomium strumarium</name>
    <dbReference type="NCBI Taxonomy" id="1170767"/>
    <lineage>
        <taxon>Eukaryota</taxon>
        <taxon>Fungi</taxon>
        <taxon>Dikarya</taxon>
        <taxon>Ascomycota</taxon>
        <taxon>Pezizomycotina</taxon>
        <taxon>Sordariomycetes</taxon>
        <taxon>Sordariomycetidae</taxon>
        <taxon>Sordariales</taxon>
        <taxon>Chaetomiaceae</taxon>
        <taxon>Chaetomium</taxon>
    </lineage>
</organism>
<dbReference type="RefSeq" id="XP_062725295.1">
    <property type="nucleotide sequence ID" value="XM_062867287.1"/>
</dbReference>
<evidence type="ECO:0008006" key="7">
    <source>
        <dbReference type="Google" id="ProtNLM"/>
    </source>
</evidence>
<dbReference type="Pfam" id="PF24465">
    <property type="entry name" value="Tri-helical"/>
    <property type="match status" value="2"/>
</dbReference>
<dbReference type="Pfam" id="PF14420">
    <property type="entry name" value="Clr5"/>
    <property type="match status" value="1"/>
</dbReference>
<dbReference type="PANTHER" id="PTHR38788:SF5">
    <property type="entry name" value="CLR5 DOMAIN-CONTAINING PROTEIN"/>
    <property type="match status" value="1"/>
</dbReference>
<dbReference type="AlphaFoldDB" id="A0AAJ0M5E1"/>
<feature type="domain" description="Tri-helical" evidence="3">
    <location>
        <begin position="328"/>
        <end position="413"/>
    </location>
</feature>
<gene>
    <name evidence="5" type="ORF">B0T15DRAFT_497780</name>
</gene>
<feature type="domain" description="DUF7767" evidence="4">
    <location>
        <begin position="574"/>
        <end position="669"/>
    </location>
</feature>
<protein>
    <recommendedName>
        <fullName evidence="7">Clr5 domain-containing protein</fullName>
    </recommendedName>
</protein>
<keyword evidence="6" id="KW-1185">Reference proteome</keyword>
<evidence type="ECO:0000259" key="4">
    <source>
        <dbReference type="Pfam" id="PF24962"/>
    </source>
</evidence>
<accession>A0AAJ0M5E1</accession>
<feature type="domain" description="Clr5" evidence="2">
    <location>
        <begin position="1"/>
        <end position="53"/>
    </location>
</feature>
<comment type="caution">
    <text evidence="5">The sequence shown here is derived from an EMBL/GenBank/DDBJ whole genome shotgun (WGS) entry which is preliminary data.</text>
</comment>
<feature type="region of interest" description="Disordered" evidence="1">
    <location>
        <begin position="110"/>
        <end position="171"/>
    </location>
</feature>
<feature type="compositionally biased region" description="Low complexity" evidence="1">
    <location>
        <begin position="444"/>
        <end position="455"/>
    </location>
</feature>
<name>A0AAJ0M5E1_9PEZI</name>
<feature type="domain" description="Tri-helical" evidence="3">
    <location>
        <begin position="236"/>
        <end position="318"/>
    </location>
</feature>
<reference evidence="5" key="1">
    <citation type="journal article" date="2023" name="Mol. Phylogenet. Evol.">
        <title>Genome-scale phylogeny and comparative genomics of the fungal order Sordariales.</title>
        <authorList>
            <person name="Hensen N."/>
            <person name="Bonometti L."/>
            <person name="Westerberg I."/>
            <person name="Brannstrom I.O."/>
            <person name="Guillou S."/>
            <person name="Cros-Aarteil S."/>
            <person name="Calhoun S."/>
            <person name="Haridas S."/>
            <person name="Kuo A."/>
            <person name="Mondo S."/>
            <person name="Pangilinan J."/>
            <person name="Riley R."/>
            <person name="LaButti K."/>
            <person name="Andreopoulos B."/>
            <person name="Lipzen A."/>
            <person name="Chen C."/>
            <person name="Yan M."/>
            <person name="Daum C."/>
            <person name="Ng V."/>
            <person name="Clum A."/>
            <person name="Steindorff A."/>
            <person name="Ohm R.A."/>
            <person name="Martin F."/>
            <person name="Silar P."/>
            <person name="Natvig D.O."/>
            <person name="Lalanne C."/>
            <person name="Gautier V."/>
            <person name="Ament-Velasquez S.L."/>
            <person name="Kruys A."/>
            <person name="Hutchinson M.I."/>
            <person name="Powell A.J."/>
            <person name="Barry K."/>
            <person name="Miller A.N."/>
            <person name="Grigoriev I.V."/>
            <person name="Debuchy R."/>
            <person name="Gladieux P."/>
            <person name="Hiltunen Thoren M."/>
            <person name="Johannesson H."/>
        </authorList>
    </citation>
    <scope>NUCLEOTIDE SEQUENCE</scope>
    <source>
        <strain evidence="5">CBS 333.67</strain>
    </source>
</reference>
<reference evidence="5" key="2">
    <citation type="submission" date="2023-06" db="EMBL/GenBank/DDBJ databases">
        <authorList>
            <consortium name="Lawrence Berkeley National Laboratory"/>
            <person name="Mondo S.J."/>
            <person name="Hensen N."/>
            <person name="Bonometti L."/>
            <person name="Westerberg I."/>
            <person name="Brannstrom I.O."/>
            <person name="Guillou S."/>
            <person name="Cros-Aarteil S."/>
            <person name="Calhoun S."/>
            <person name="Haridas S."/>
            <person name="Kuo A."/>
            <person name="Pangilinan J."/>
            <person name="Riley R."/>
            <person name="Labutti K."/>
            <person name="Andreopoulos B."/>
            <person name="Lipzen A."/>
            <person name="Chen C."/>
            <person name="Yanf M."/>
            <person name="Daum C."/>
            <person name="Ng V."/>
            <person name="Clum A."/>
            <person name="Steindorff A."/>
            <person name="Ohm R."/>
            <person name="Martin F."/>
            <person name="Silar P."/>
            <person name="Natvig D."/>
            <person name="Lalanne C."/>
            <person name="Gautier V."/>
            <person name="Ament-Velasquez S.L."/>
            <person name="Kruys A."/>
            <person name="Hutchinson M.I."/>
            <person name="Powell A.J."/>
            <person name="Barry K."/>
            <person name="Miller A.N."/>
            <person name="Grigoriev I.V."/>
            <person name="Debuchy R."/>
            <person name="Gladieux P."/>
            <person name="Thoren M.H."/>
            <person name="Johannesson H."/>
        </authorList>
    </citation>
    <scope>NUCLEOTIDE SEQUENCE</scope>
    <source>
        <strain evidence="5">CBS 333.67</strain>
    </source>
</reference>
<proteinExistence type="predicted"/>
<feature type="compositionally biased region" description="Acidic residues" evidence="1">
    <location>
        <begin position="131"/>
        <end position="145"/>
    </location>
</feature>
<dbReference type="InterPro" id="IPR025676">
    <property type="entry name" value="Clr5_dom"/>
</dbReference>
<feature type="compositionally biased region" description="Basic residues" evidence="1">
    <location>
        <begin position="493"/>
        <end position="508"/>
    </location>
</feature>
<dbReference type="Pfam" id="PF24962">
    <property type="entry name" value="DUF7767"/>
    <property type="match status" value="1"/>
</dbReference>
<evidence type="ECO:0000259" key="3">
    <source>
        <dbReference type="Pfam" id="PF24465"/>
    </source>
</evidence>
<feature type="region of interest" description="Disordered" evidence="1">
    <location>
        <begin position="485"/>
        <end position="513"/>
    </location>
</feature>
<evidence type="ECO:0000256" key="1">
    <source>
        <dbReference type="SAM" id="MobiDB-lite"/>
    </source>
</evidence>
<dbReference type="InterPro" id="IPR056669">
    <property type="entry name" value="DUF7767"/>
</dbReference>
<feature type="region of interest" description="Disordered" evidence="1">
    <location>
        <begin position="416"/>
        <end position="472"/>
    </location>
</feature>
<dbReference type="InterPro" id="IPR057940">
    <property type="entry name" value="Tri-helical_dom"/>
</dbReference>
<dbReference type="Proteomes" id="UP001273166">
    <property type="component" value="Unassembled WGS sequence"/>
</dbReference>
<feature type="compositionally biased region" description="Polar residues" evidence="1">
    <location>
        <begin position="161"/>
        <end position="171"/>
    </location>
</feature>
<evidence type="ECO:0000313" key="6">
    <source>
        <dbReference type="Proteomes" id="UP001273166"/>
    </source>
</evidence>
<sequence>MVYPWKNHRETLRRLYVEEKKPLDEVVEYMRVHHNFTPSRRSYQANFARWGFPNKLNPAYKNEQLVARVRELWETNVKQKDMISILVNEGYEIGEREVARIRAKNGWLLRGPNPSELGRRRRQSQSKDPDGVEDDEDAAGDDDSNNDGYSQRHGPRANYYGFSSSGLSPTDAQIQEETQAAMREAHREYRKRLMEAEYHERWLAKKRRRHTKAYAGLPPDPPGPPRFPSETTLSESKEILQLDADAYKTLRERFHSICVDAGVYKKTLVGPERWEALKEQLIRESMHLRAVMWDPTDLDKKKLAIEIIACDVTKRIRTETNAVRLADAKTILGLNPEQSRNIRSQLYNILAQEKFTSKLEDGLEYFEALKQRWIAGSLELSSVVADGPTDPDYQRKMKAINVICRDATRRYRADLTRLGKIPEPIQPSPPKPQTTKPAPKKSAEAASKQAAGQASTPDLASAPAAESTSTGAPVSAAAIEFVEVTTSDPSSVPRRRGRPPGKRNRPKPLPHVSSRLVLAEPLEPQADQEMLDAQLEVSMPVTSDDHGSFVDQQYVQGYAAAPQVQQEQAAPASSSAIAVFFRLNSSSKFFFPSAPAQWICPLESRTMADVKNAAVQKTPGAMCYKIEGIVKDGKGGELPLPVSDEAELETYLQHVEGNGAPTFNIHIVPGE</sequence>